<evidence type="ECO:0000256" key="2">
    <source>
        <dbReference type="ARBA" id="ARBA00022723"/>
    </source>
</evidence>
<sequence>MPPLSSGLTIATWSELADRTPTYALVAGVDLVVIRYGDEVSVLYGRCLHRGSLLADGSIRGDDLVCGVHGWDYRVETGVSAYANDEALQKFTAWVDTDADAVMVDEGEIATWKREMADLTAVAFAGAAGRQET</sequence>
<evidence type="ECO:0000313" key="7">
    <source>
        <dbReference type="Proteomes" id="UP000199086"/>
    </source>
</evidence>
<organism evidence="6 7">
    <name type="scientific">Raineyella antarctica</name>
    <dbReference type="NCBI Taxonomy" id="1577474"/>
    <lineage>
        <taxon>Bacteria</taxon>
        <taxon>Bacillati</taxon>
        <taxon>Actinomycetota</taxon>
        <taxon>Actinomycetes</taxon>
        <taxon>Propionibacteriales</taxon>
        <taxon>Propionibacteriaceae</taxon>
        <taxon>Raineyella</taxon>
    </lineage>
</organism>
<dbReference type="Proteomes" id="UP000199086">
    <property type="component" value="Unassembled WGS sequence"/>
</dbReference>
<keyword evidence="1" id="KW-0001">2Fe-2S</keyword>
<dbReference type="SUPFAM" id="SSF50022">
    <property type="entry name" value="ISP domain"/>
    <property type="match status" value="1"/>
</dbReference>
<dbReference type="AlphaFoldDB" id="A0A1G6HSW9"/>
<dbReference type="Gene3D" id="2.102.10.10">
    <property type="entry name" value="Rieske [2Fe-2S] iron-sulphur domain"/>
    <property type="match status" value="1"/>
</dbReference>
<keyword evidence="7" id="KW-1185">Reference proteome</keyword>
<reference evidence="6 7" key="1">
    <citation type="submission" date="2016-06" db="EMBL/GenBank/DDBJ databases">
        <authorList>
            <person name="Olsen C.W."/>
            <person name="Carey S."/>
            <person name="Hinshaw L."/>
            <person name="Karasin A.I."/>
        </authorList>
    </citation>
    <scope>NUCLEOTIDE SEQUENCE [LARGE SCALE GENOMIC DNA]</scope>
    <source>
        <strain evidence="6 7">LZ-22</strain>
    </source>
</reference>
<dbReference type="RefSeq" id="WP_092613114.1">
    <property type="nucleotide sequence ID" value="NZ_FMYF01000012.1"/>
</dbReference>
<dbReference type="EMBL" id="FMYF01000012">
    <property type="protein sequence ID" value="SDB97248.1"/>
    <property type="molecule type" value="Genomic_DNA"/>
</dbReference>
<evidence type="ECO:0000259" key="5">
    <source>
        <dbReference type="PROSITE" id="PS51296"/>
    </source>
</evidence>
<evidence type="ECO:0000256" key="4">
    <source>
        <dbReference type="ARBA" id="ARBA00023014"/>
    </source>
</evidence>
<dbReference type="GO" id="GO:0046872">
    <property type="term" value="F:metal ion binding"/>
    <property type="evidence" value="ECO:0007669"/>
    <property type="project" value="UniProtKB-KW"/>
</dbReference>
<keyword evidence="2" id="KW-0479">Metal-binding</keyword>
<proteinExistence type="predicted"/>
<dbReference type="PROSITE" id="PS51296">
    <property type="entry name" value="RIESKE"/>
    <property type="match status" value="1"/>
</dbReference>
<accession>A0A1G6HSW9</accession>
<dbReference type="InterPro" id="IPR017941">
    <property type="entry name" value="Rieske_2Fe-2S"/>
</dbReference>
<feature type="domain" description="Rieske" evidence="5">
    <location>
        <begin position="8"/>
        <end position="102"/>
    </location>
</feature>
<keyword evidence="4" id="KW-0411">Iron-sulfur</keyword>
<dbReference type="GO" id="GO:0004497">
    <property type="term" value="F:monooxygenase activity"/>
    <property type="evidence" value="ECO:0007669"/>
    <property type="project" value="UniProtKB-ARBA"/>
</dbReference>
<evidence type="ECO:0000313" key="6">
    <source>
        <dbReference type="EMBL" id="SDB97248.1"/>
    </source>
</evidence>
<gene>
    <name evidence="6" type="ORF">GA0111570_11280</name>
</gene>
<evidence type="ECO:0000256" key="3">
    <source>
        <dbReference type="ARBA" id="ARBA00023004"/>
    </source>
</evidence>
<evidence type="ECO:0000256" key="1">
    <source>
        <dbReference type="ARBA" id="ARBA00022714"/>
    </source>
</evidence>
<dbReference type="GO" id="GO:0051537">
    <property type="term" value="F:2 iron, 2 sulfur cluster binding"/>
    <property type="evidence" value="ECO:0007669"/>
    <property type="project" value="UniProtKB-KW"/>
</dbReference>
<name>A0A1G6HSW9_9ACTN</name>
<dbReference type="Pfam" id="PF00355">
    <property type="entry name" value="Rieske"/>
    <property type="match status" value="1"/>
</dbReference>
<dbReference type="GO" id="GO:0016705">
    <property type="term" value="F:oxidoreductase activity, acting on paired donors, with incorporation or reduction of molecular oxygen"/>
    <property type="evidence" value="ECO:0007669"/>
    <property type="project" value="UniProtKB-ARBA"/>
</dbReference>
<dbReference type="InterPro" id="IPR036922">
    <property type="entry name" value="Rieske_2Fe-2S_sf"/>
</dbReference>
<dbReference type="OrthoDB" id="5243643at2"/>
<protein>
    <submittedName>
        <fullName evidence="6">Rieske [2Fe-2S] domain-containing protein</fullName>
    </submittedName>
</protein>
<keyword evidence="3" id="KW-0408">Iron</keyword>
<dbReference type="STRING" id="1577474.GA0111570_11280"/>